<dbReference type="Gene3D" id="3.40.190.10">
    <property type="entry name" value="Periplasmic binding protein-like II"/>
    <property type="match status" value="3"/>
</dbReference>
<keyword evidence="3 4" id="KW-0456">Lyase</keyword>
<dbReference type="GO" id="GO:0009234">
    <property type="term" value="P:menaquinone biosynthetic process"/>
    <property type="evidence" value="ECO:0007669"/>
    <property type="project" value="UniProtKB-UniRule"/>
</dbReference>
<keyword evidence="6" id="KW-1185">Reference proteome</keyword>
<feature type="binding site" evidence="4">
    <location>
        <begin position="178"/>
        <end position="179"/>
    </location>
    <ligand>
        <name>substrate</name>
    </ligand>
</feature>
<gene>
    <name evidence="4" type="primary">mqnD</name>
    <name evidence="5" type="ORF">HGI30_02285</name>
</gene>
<evidence type="ECO:0000313" key="6">
    <source>
        <dbReference type="Proteomes" id="UP000502136"/>
    </source>
</evidence>
<dbReference type="CDD" id="cd13635">
    <property type="entry name" value="PBP2_Ttha1568_Mqnd"/>
    <property type="match status" value="1"/>
</dbReference>
<evidence type="ECO:0000313" key="5">
    <source>
        <dbReference type="EMBL" id="QJC54149.1"/>
    </source>
</evidence>
<dbReference type="Pfam" id="PF02621">
    <property type="entry name" value="VitK2_biosynth"/>
    <property type="match status" value="2"/>
</dbReference>
<accession>A0A6H2H3I0</accession>
<dbReference type="GO" id="GO:0016830">
    <property type="term" value="F:carbon-carbon lyase activity"/>
    <property type="evidence" value="ECO:0007669"/>
    <property type="project" value="UniProtKB-UniRule"/>
</dbReference>
<sequence length="347" mass="36677">MKIAYSPCPNDTFVFHAWAHGRIDGAPVLDVTYADIDVTNGWAARGEGPEVMKISYAALPYVLDRYALIPCGGALGRGCGPLVLTAGGGRIEAEAAGHSTATADGDAAASVSDAGASAAQRMERLACANAGERIQPLDPPAGASAAGAAHAHAGAAAPGMDPSWLSGRTVAVPSDRSTAYLLFRLWTAQQIGGEPPRIVVLPFHEIMPAVRDGRVDAGLVIHEARFTYPDYGLTLMADMGTWWEADTGLPIPLGAIIARRGLDVESLARWTRASVEYAWSHPDESAEYVREHAQEMSPDVARSHIALYVNEFTRSLGEDGLAAVQSLLGRAAREGLVPEFDPALLRS</sequence>
<dbReference type="EMBL" id="CP051428">
    <property type="protein sequence ID" value="QJC54149.1"/>
    <property type="molecule type" value="Genomic_DNA"/>
</dbReference>
<dbReference type="PANTHER" id="PTHR37167">
    <property type="entry name" value="1,4-DIHYDROXY-6-NAPHTOATE SYNTHASE"/>
    <property type="match status" value="1"/>
</dbReference>
<dbReference type="HAMAP" id="MF_00996">
    <property type="entry name" value="MqnD"/>
    <property type="match status" value="1"/>
</dbReference>
<evidence type="ECO:0000256" key="1">
    <source>
        <dbReference type="ARBA" id="ARBA00004863"/>
    </source>
</evidence>
<comment type="catalytic activity">
    <reaction evidence="4">
        <text>cyclic dehypoxanthinylfutalosinate = 1,4-dihydroxy-6-naphthoate + dihydroxyacetone</text>
        <dbReference type="Rhea" id="RHEA:33087"/>
        <dbReference type="ChEBI" id="CHEBI:16016"/>
        <dbReference type="ChEBI" id="CHEBI:64254"/>
        <dbReference type="ChEBI" id="CHEBI:64270"/>
        <dbReference type="EC" id="4.1.99.29"/>
    </reaction>
</comment>
<protein>
    <recommendedName>
        <fullName evidence="4">1,4-dihydroxy-6-naphtoate synthase</fullName>
        <ecNumber evidence="4">4.1.99.29</ecNumber>
    </recommendedName>
    <alternativeName>
        <fullName evidence="4">Menaquinone biosynthetic enzyme MqnD</fullName>
    </alternativeName>
</protein>
<dbReference type="SUPFAM" id="SSF53850">
    <property type="entry name" value="Periplasmic binding protein-like II"/>
    <property type="match status" value="2"/>
</dbReference>
<comment type="similarity">
    <text evidence="4">Belongs to the MqnA/MqnD family. MqnD subfamily.</text>
</comment>
<dbReference type="RefSeq" id="WP_168909674.1">
    <property type="nucleotide sequence ID" value="NZ_CP051428.1"/>
</dbReference>
<organism evidence="5 6">
    <name type="scientific">Paenibacillus albicereus</name>
    <dbReference type="NCBI Taxonomy" id="2726185"/>
    <lineage>
        <taxon>Bacteria</taxon>
        <taxon>Bacillati</taxon>
        <taxon>Bacillota</taxon>
        <taxon>Bacilli</taxon>
        <taxon>Bacillales</taxon>
        <taxon>Paenibacillaceae</taxon>
        <taxon>Paenibacillus</taxon>
    </lineage>
</organism>
<keyword evidence="2 4" id="KW-0474">Menaquinone biosynthesis</keyword>
<feature type="binding site" evidence="4">
    <location>
        <begin position="53"/>
        <end position="55"/>
    </location>
    <ligand>
        <name>substrate</name>
    </ligand>
</feature>
<reference evidence="5 6" key="1">
    <citation type="submission" date="2020-04" db="EMBL/GenBank/DDBJ databases">
        <title>Novel Paenibacillus strain UniB2 isolated from commercial digestive syrup.</title>
        <authorList>
            <person name="Thorat V."/>
            <person name="Kirdat K."/>
            <person name="Tiwarekar B."/>
            <person name="Yadav A."/>
        </authorList>
    </citation>
    <scope>NUCLEOTIDE SEQUENCE [LARGE SCALE GENOMIC DNA]</scope>
    <source>
        <strain evidence="5 6">UniB2</strain>
    </source>
</reference>
<comment type="function">
    <text evidence="4">Catalyzes the conversion of cyclic dehypoxanthine futalosine (cyclic DHFL) into 1,4-dihydroxy-6-naphthoate, a step in the biosynthesis of menaquinone (MK, vitamin K2).</text>
</comment>
<name>A0A6H2H3I0_9BACL</name>
<evidence type="ECO:0000256" key="3">
    <source>
        <dbReference type="ARBA" id="ARBA00023239"/>
    </source>
</evidence>
<evidence type="ECO:0000256" key="2">
    <source>
        <dbReference type="ARBA" id="ARBA00022428"/>
    </source>
</evidence>
<dbReference type="Proteomes" id="UP000502136">
    <property type="component" value="Chromosome"/>
</dbReference>
<comment type="pathway">
    <text evidence="1 4">Quinol/quinone metabolism; menaquinone biosynthesis.</text>
</comment>
<dbReference type="InterPro" id="IPR003773">
    <property type="entry name" value="Menaquinone_biosynth"/>
</dbReference>
<dbReference type="PANTHER" id="PTHR37167:SF1">
    <property type="entry name" value="1,4-DIHYDROXY-6-NAPHTOATE SYNTHASE"/>
    <property type="match status" value="1"/>
</dbReference>
<evidence type="ECO:0000256" key="4">
    <source>
        <dbReference type="HAMAP-Rule" id="MF_00996"/>
    </source>
</evidence>
<dbReference type="AlphaFoldDB" id="A0A6H2H3I0"/>
<dbReference type="UniPathway" id="UPA00079"/>
<dbReference type="EC" id="4.1.99.29" evidence="4"/>
<feature type="active site" description="Proton acceptor" evidence="4">
    <location>
        <position position="222"/>
    </location>
</feature>
<proteinExistence type="inferred from homology"/>
<dbReference type="KEGG" id="palr:HGI30_02285"/>
<dbReference type="InterPro" id="IPR030869">
    <property type="entry name" value="MqnD"/>
</dbReference>